<reference evidence="2 3" key="1">
    <citation type="submission" date="2012-04" db="EMBL/GenBank/DDBJ databases">
        <authorList>
            <person name="Genoscope - CEA"/>
        </authorList>
    </citation>
    <scope>NUCLEOTIDE SEQUENCE [LARGE SCALE GENOMIC DNA]</scope>
    <source>
        <strain evidence="2 3">9432</strain>
    </source>
</reference>
<evidence type="ECO:0000313" key="3">
    <source>
        <dbReference type="Proteomes" id="UP000005806"/>
    </source>
</evidence>
<evidence type="ECO:0000313" key="2">
    <source>
        <dbReference type="EMBL" id="CCH91890.1"/>
    </source>
</evidence>
<organism evidence="2 3">
    <name type="scientific">Microcystis aeruginosa PCC 9432</name>
    <dbReference type="NCBI Taxonomy" id="1160280"/>
    <lineage>
        <taxon>Bacteria</taxon>
        <taxon>Bacillati</taxon>
        <taxon>Cyanobacteriota</taxon>
        <taxon>Cyanophyceae</taxon>
        <taxon>Oscillatoriophycideae</taxon>
        <taxon>Chroococcales</taxon>
        <taxon>Microcystaceae</taxon>
        <taxon>Microcystis</taxon>
    </lineage>
</organism>
<accession>A0A822L9Q8</accession>
<dbReference type="AlphaFoldDB" id="A0A822L9Q8"/>
<proteinExistence type="predicted"/>
<sequence length="43" mass="4630">MPKPFSSKASSNIQPNPIINPNLAKAAGQQAEQNQWPLSLLIS</sequence>
<dbReference type="Proteomes" id="UP000005806">
    <property type="component" value="Unassembled WGS sequence"/>
</dbReference>
<dbReference type="EMBL" id="CAIH01000105">
    <property type="protein sequence ID" value="CCH91890.1"/>
    <property type="molecule type" value="Genomic_DNA"/>
</dbReference>
<feature type="region of interest" description="Disordered" evidence="1">
    <location>
        <begin position="1"/>
        <end position="20"/>
    </location>
</feature>
<protein>
    <submittedName>
        <fullName evidence="2">Uncharacterized protein</fullName>
    </submittedName>
</protein>
<name>A0A822L9Q8_MICAE</name>
<evidence type="ECO:0000256" key="1">
    <source>
        <dbReference type="SAM" id="MobiDB-lite"/>
    </source>
</evidence>
<gene>
    <name evidence="2" type="ORF">MICCA_1930006</name>
</gene>
<comment type="caution">
    <text evidence="2">The sequence shown here is derived from an EMBL/GenBank/DDBJ whole genome shotgun (WGS) entry which is preliminary data.</text>
</comment>